<dbReference type="InterPro" id="IPR011990">
    <property type="entry name" value="TPR-like_helical_dom_sf"/>
</dbReference>
<organism evidence="1 2">
    <name type="scientific">Agaribacter marinus</name>
    <dbReference type="NCBI Taxonomy" id="1431249"/>
    <lineage>
        <taxon>Bacteria</taxon>
        <taxon>Pseudomonadati</taxon>
        <taxon>Pseudomonadota</taxon>
        <taxon>Gammaproteobacteria</taxon>
        <taxon>Alteromonadales</taxon>
        <taxon>Alteromonadaceae</taxon>
        <taxon>Agaribacter</taxon>
    </lineage>
</organism>
<reference evidence="1" key="1">
    <citation type="journal article" date="2014" name="Int. J. Syst. Evol. Microbiol.">
        <title>Complete genome sequence of Corynebacterium casei LMG S-19264T (=DSM 44701T), isolated from a smear-ripened cheese.</title>
        <authorList>
            <consortium name="US DOE Joint Genome Institute (JGI-PGF)"/>
            <person name="Walter F."/>
            <person name="Albersmeier A."/>
            <person name="Kalinowski J."/>
            <person name="Ruckert C."/>
        </authorList>
    </citation>
    <scope>NUCLEOTIDE SEQUENCE</scope>
    <source>
        <strain evidence="1">NBRC 110023</strain>
    </source>
</reference>
<dbReference type="PIRSF" id="PIRSF029288">
    <property type="entry name" value="SciE_ImpE"/>
    <property type="match status" value="1"/>
</dbReference>
<dbReference type="InterPro" id="IPR009211">
    <property type="entry name" value="TagJ"/>
</dbReference>
<dbReference type="EMBL" id="BSOT01000006">
    <property type="protein sequence ID" value="GLR71889.1"/>
    <property type="molecule type" value="Genomic_DNA"/>
</dbReference>
<accession>A0AA37T0T7</accession>
<name>A0AA37T0T7_9ALTE</name>
<evidence type="ECO:0008006" key="3">
    <source>
        <dbReference type="Google" id="ProtNLM"/>
    </source>
</evidence>
<keyword evidence="2" id="KW-1185">Reference proteome</keyword>
<evidence type="ECO:0000313" key="2">
    <source>
        <dbReference type="Proteomes" id="UP001156601"/>
    </source>
</evidence>
<protein>
    <recommendedName>
        <fullName evidence="3">Virulence protein SciE type</fullName>
    </recommendedName>
</protein>
<dbReference type="SUPFAM" id="SSF144059">
    <property type="entry name" value="ImpE-like"/>
    <property type="match status" value="1"/>
</dbReference>
<dbReference type="RefSeq" id="WP_284218223.1">
    <property type="nucleotide sequence ID" value="NZ_BSOT01000006.1"/>
</dbReference>
<evidence type="ECO:0000313" key="1">
    <source>
        <dbReference type="EMBL" id="GLR71889.1"/>
    </source>
</evidence>
<dbReference type="Proteomes" id="UP001156601">
    <property type="component" value="Unassembled WGS sequence"/>
</dbReference>
<dbReference type="AlphaFoldDB" id="A0AA37T0T7"/>
<dbReference type="Pfam" id="PF07024">
    <property type="entry name" value="ImpE"/>
    <property type="match status" value="1"/>
</dbReference>
<comment type="caution">
    <text evidence="1">The sequence shown here is derived from an EMBL/GenBank/DDBJ whole genome shotgun (WGS) entry which is preliminary data.</text>
</comment>
<proteinExistence type="predicted"/>
<gene>
    <name evidence="1" type="ORF">GCM10007852_27970</name>
</gene>
<sequence>MTIARAYLSENNMDAATLLKQGQLAECKAQLFTQVKQDPSNVELRIFLFQLSCIERDWKRALSQLEVLKGLSDSTLALVNTYKQLIDCEAKRERVIAGDIEPTCFGEPLDWLAYYVQAYEQASAGKYQEAQTLLNNGIELASTSSGKVDGKAFSWLSDGDVRFGPSIEVMLNGGYYWLPFEYIKELHFEPVEDLRDLVWRPANLTLKNNGKLIVFVPVRYPIHGNTTDQQLLSRTCDWDEPVEHFFIGNGQRVLISEDNEYPLLDITSIVFE</sequence>
<reference evidence="1" key="2">
    <citation type="submission" date="2023-01" db="EMBL/GenBank/DDBJ databases">
        <title>Draft genome sequence of Agaribacter marinus strain NBRC 110023.</title>
        <authorList>
            <person name="Sun Q."/>
            <person name="Mori K."/>
        </authorList>
    </citation>
    <scope>NUCLEOTIDE SEQUENCE</scope>
    <source>
        <strain evidence="1">NBRC 110023</strain>
    </source>
</reference>
<dbReference type="Gene3D" id="1.25.40.10">
    <property type="entry name" value="Tetratricopeptide repeat domain"/>
    <property type="match status" value="1"/>
</dbReference>